<sequence length="317" mass="33521">MSLLDVETVFGQPETRLRIKLAPGRIGAALALASAAAIWGGNFVVAKQAVTDISPLWLNFLRWLIAAVCLLPVALGPMVRDWRTLRQAAGPLLLMALLGIIGSNTLVMVSLQTVPASVTAIGYATSPVLILMILALIYRRLPAPSVVLAALASLAGVALVLSGGDLRGLAGGMRADPWHLSAMFAATLCWAAYNVVCLKFEIRAAPISILMAQILVALTIELPVVVLFAEQPNVQTLDGTTLLHLFYLGAIASALAYSCWHFGARRTGPEGAGMFSNLVPLFSVAFAMIALGESLSAQQMTGACLIFASLFAVQLRR</sequence>
<comment type="similarity">
    <text evidence="2">Belongs to the EamA transporter family.</text>
</comment>
<feature type="transmembrane region" description="Helical" evidence="6">
    <location>
        <begin position="26"/>
        <end position="45"/>
    </location>
</feature>
<dbReference type="InterPro" id="IPR050638">
    <property type="entry name" value="AA-Vitamin_Transporters"/>
</dbReference>
<evidence type="ECO:0000313" key="8">
    <source>
        <dbReference type="EMBL" id="SIS42341.1"/>
    </source>
</evidence>
<dbReference type="RefSeq" id="WP_076483144.1">
    <property type="nucleotide sequence ID" value="NZ_FTOG01000001.1"/>
</dbReference>
<dbReference type="GO" id="GO:0016020">
    <property type="term" value="C:membrane"/>
    <property type="evidence" value="ECO:0007669"/>
    <property type="project" value="UniProtKB-SubCell"/>
</dbReference>
<evidence type="ECO:0000256" key="1">
    <source>
        <dbReference type="ARBA" id="ARBA00004141"/>
    </source>
</evidence>
<keyword evidence="4 6" id="KW-1133">Transmembrane helix</keyword>
<organism evidence="8 9">
    <name type="scientific">Rhodobacter aestuarii</name>
    <dbReference type="NCBI Taxonomy" id="453582"/>
    <lineage>
        <taxon>Bacteria</taxon>
        <taxon>Pseudomonadati</taxon>
        <taxon>Pseudomonadota</taxon>
        <taxon>Alphaproteobacteria</taxon>
        <taxon>Rhodobacterales</taxon>
        <taxon>Rhodobacter group</taxon>
        <taxon>Rhodobacter</taxon>
    </lineage>
</organism>
<feature type="transmembrane region" description="Helical" evidence="6">
    <location>
        <begin position="178"/>
        <end position="197"/>
    </location>
</feature>
<comment type="subcellular location">
    <subcellularLocation>
        <location evidence="1">Membrane</location>
        <topology evidence="1">Multi-pass membrane protein</topology>
    </subcellularLocation>
</comment>
<feature type="transmembrane region" description="Helical" evidence="6">
    <location>
        <begin position="60"/>
        <end position="79"/>
    </location>
</feature>
<protein>
    <submittedName>
        <fullName evidence="8">Permease of the drug/metabolite transporter (DMT) superfamily</fullName>
    </submittedName>
</protein>
<feature type="transmembrane region" description="Helical" evidence="6">
    <location>
        <begin position="297"/>
        <end position="315"/>
    </location>
</feature>
<evidence type="ECO:0000256" key="2">
    <source>
        <dbReference type="ARBA" id="ARBA00007362"/>
    </source>
</evidence>
<evidence type="ECO:0000313" key="9">
    <source>
        <dbReference type="Proteomes" id="UP000186221"/>
    </source>
</evidence>
<keyword evidence="9" id="KW-1185">Reference proteome</keyword>
<evidence type="ECO:0000259" key="7">
    <source>
        <dbReference type="Pfam" id="PF00892"/>
    </source>
</evidence>
<dbReference type="Proteomes" id="UP000186221">
    <property type="component" value="Unassembled WGS sequence"/>
</dbReference>
<name>A0A1N7IZD7_9RHOB</name>
<dbReference type="AlphaFoldDB" id="A0A1N7IZD7"/>
<evidence type="ECO:0000256" key="6">
    <source>
        <dbReference type="SAM" id="Phobius"/>
    </source>
</evidence>
<dbReference type="SUPFAM" id="SSF103481">
    <property type="entry name" value="Multidrug resistance efflux transporter EmrE"/>
    <property type="match status" value="2"/>
</dbReference>
<dbReference type="Pfam" id="PF00892">
    <property type="entry name" value="EamA"/>
    <property type="match status" value="2"/>
</dbReference>
<evidence type="ECO:0000256" key="4">
    <source>
        <dbReference type="ARBA" id="ARBA00022989"/>
    </source>
</evidence>
<dbReference type="PANTHER" id="PTHR32322:SF2">
    <property type="entry name" value="EAMA DOMAIN-CONTAINING PROTEIN"/>
    <property type="match status" value="1"/>
</dbReference>
<dbReference type="STRING" id="453582.SAMN05421580_101164"/>
<feature type="transmembrane region" description="Helical" evidence="6">
    <location>
        <begin position="272"/>
        <end position="291"/>
    </location>
</feature>
<gene>
    <name evidence="8" type="ORF">SAMN05421580_101164</name>
</gene>
<feature type="transmembrane region" description="Helical" evidence="6">
    <location>
        <begin position="120"/>
        <end position="138"/>
    </location>
</feature>
<evidence type="ECO:0000256" key="5">
    <source>
        <dbReference type="ARBA" id="ARBA00023136"/>
    </source>
</evidence>
<feature type="domain" description="EamA" evidence="7">
    <location>
        <begin position="29"/>
        <end position="161"/>
    </location>
</feature>
<dbReference type="OrthoDB" id="9806889at2"/>
<feature type="transmembrane region" description="Helical" evidence="6">
    <location>
        <begin position="241"/>
        <end position="260"/>
    </location>
</feature>
<reference evidence="9" key="1">
    <citation type="submission" date="2017-01" db="EMBL/GenBank/DDBJ databases">
        <authorList>
            <person name="Varghese N."/>
            <person name="Submissions S."/>
        </authorList>
    </citation>
    <scope>NUCLEOTIDE SEQUENCE [LARGE SCALE GENOMIC DNA]</scope>
    <source>
        <strain evidence="9">DSM 19945</strain>
    </source>
</reference>
<dbReference type="InterPro" id="IPR037185">
    <property type="entry name" value="EmrE-like"/>
</dbReference>
<dbReference type="EMBL" id="FTOG01000001">
    <property type="protein sequence ID" value="SIS42341.1"/>
    <property type="molecule type" value="Genomic_DNA"/>
</dbReference>
<keyword evidence="5 6" id="KW-0472">Membrane</keyword>
<dbReference type="InterPro" id="IPR000620">
    <property type="entry name" value="EamA_dom"/>
</dbReference>
<keyword evidence="3 6" id="KW-0812">Transmembrane</keyword>
<feature type="transmembrane region" description="Helical" evidence="6">
    <location>
        <begin position="91"/>
        <end position="114"/>
    </location>
</feature>
<feature type="transmembrane region" description="Helical" evidence="6">
    <location>
        <begin position="145"/>
        <end position="166"/>
    </location>
</feature>
<feature type="domain" description="EamA" evidence="7">
    <location>
        <begin position="181"/>
        <end position="312"/>
    </location>
</feature>
<evidence type="ECO:0000256" key="3">
    <source>
        <dbReference type="ARBA" id="ARBA00022692"/>
    </source>
</evidence>
<feature type="transmembrane region" description="Helical" evidence="6">
    <location>
        <begin position="209"/>
        <end position="229"/>
    </location>
</feature>
<dbReference type="PANTHER" id="PTHR32322">
    <property type="entry name" value="INNER MEMBRANE TRANSPORTER"/>
    <property type="match status" value="1"/>
</dbReference>
<proteinExistence type="inferred from homology"/>
<accession>A0A1N7IZD7</accession>